<sequence>MVVTGVVSAVEHIEPENKGKGEASYASKVVGNIHISGVDVKSFIEDEVIILKEDIILNGSVPIPPI</sequence>
<name>A0ABR2BU98_9ROSI</name>
<dbReference type="Proteomes" id="UP001472677">
    <property type="component" value="Unassembled WGS sequence"/>
</dbReference>
<protein>
    <submittedName>
        <fullName evidence="1">Uncharacterized protein</fullName>
    </submittedName>
</protein>
<keyword evidence="2" id="KW-1185">Reference proteome</keyword>
<organism evidence="1 2">
    <name type="scientific">Hibiscus sabdariffa</name>
    <name type="common">roselle</name>
    <dbReference type="NCBI Taxonomy" id="183260"/>
    <lineage>
        <taxon>Eukaryota</taxon>
        <taxon>Viridiplantae</taxon>
        <taxon>Streptophyta</taxon>
        <taxon>Embryophyta</taxon>
        <taxon>Tracheophyta</taxon>
        <taxon>Spermatophyta</taxon>
        <taxon>Magnoliopsida</taxon>
        <taxon>eudicotyledons</taxon>
        <taxon>Gunneridae</taxon>
        <taxon>Pentapetalae</taxon>
        <taxon>rosids</taxon>
        <taxon>malvids</taxon>
        <taxon>Malvales</taxon>
        <taxon>Malvaceae</taxon>
        <taxon>Malvoideae</taxon>
        <taxon>Hibiscus</taxon>
    </lineage>
</organism>
<evidence type="ECO:0000313" key="1">
    <source>
        <dbReference type="EMBL" id="KAK8510097.1"/>
    </source>
</evidence>
<accession>A0ABR2BU98</accession>
<proteinExistence type="predicted"/>
<evidence type="ECO:0000313" key="2">
    <source>
        <dbReference type="Proteomes" id="UP001472677"/>
    </source>
</evidence>
<comment type="caution">
    <text evidence="1">The sequence shown here is derived from an EMBL/GenBank/DDBJ whole genome shotgun (WGS) entry which is preliminary data.</text>
</comment>
<dbReference type="EMBL" id="JBBPBM010000088">
    <property type="protein sequence ID" value="KAK8510097.1"/>
    <property type="molecule type" value="Genomic_DNA"/>
</dbReference>
<gene>
    <name evidence="1" type="ORF">V6N12_007974</name>
</gene>
<reference evidence="1 2" key="1">
    <citation type="journal article" date="2024" name="G3 (Bethesda)">
        <title>Genome assembly of Hibiscus sabdariffa L. provides insights into metabolisms of medicinal natural products.</title>
        <authorList>
            <person name="Kim T."/>
        </authorList>
    </citation>
    <scope>NUCLEOTIDE SEQUENCE [LARGE SCALE GENOMIC DNA]</scope>
    <source>
        <strain evidence="1">TK-2024</strain>
        <tissue evidence="1">Old leaves</tissue>
    </source>
</reference>